<proteinExistence type="predicted"/>
<dbReference type="AlphaFoldDB" id="A0A871BCM4"/>
<feature type="region of interest" description="Disordered" evidence="1">
    <location>
        <begin position="1"/>
        <end position="37"/>
    </location>
</feature>
<dbReference type="EMBL" id="CP063205">
    <property type="protein sequence ID" value="QOS10758.1"/>
    <property type="molecule type" value="Genomic_DNA"/>
</dbReference>
<sequence length="37" mass="4267">MRGLTTSARRANDYDPTTHQTVCIDIDPPRSRPRPRD</sequence>
<gene>
    <name evidence="2" type="ORF">HfgLR_03055</name>
</gene>
<organism evidence="2 3">
    <name type="scientific">Haloferax gibbonsii</name>
    <dbReference type="NCBI Taxonomy" id="35746"/>
    <lineage>
        <taxon>Archaea</taxon>
        <taxon>Methanobacteriati</taxon>
        <taxon>Methanobacteriota</taxon>
        <taxon>Stenosarchaea group</taxon>
        <taxon>Halobacteria</taxon>
        <taxon>Halobacteriales</taxon>
        <taxon>Haloferacaceae</taxon>
        <taxon>Haloferax</taxon>
    </lineage>
</organism>
<feature type="compositionally biased region" description="Polar residues" evidence="1">
    <location>
        <begin position="1"/>
        <end position="21"/>
    </location>
</feature>
<evidence type="ECO:0000313" key="3">
    <source>
        <dbReference type="Proteomes" id="UP000663064"/>
    </source>
</evidence>
<protein>
    <submittedName>
        <fullName evidence="2">Uncharacterized protein</fullName>
    </submittedName>
</protein>
<evidence type="ECO:0000256" key="1">
    <source>
        <dbReference type="SAM" id="MobiDB-lite"/>
    </source>
</evidence>
<feature type="compositionally biased region" description="Basic and acidic residues" evidence="1">
    <location>
        <begin position="27"/>
        <end position="37"/>
    </location>
</feature>
<reference evidence="2" key="1">
    <citation type="journal article" date="2021" name="Front. Microbiol.">
        <title>Cellular and Genomic Properties of Haloferax gibbonsii LR2-5, the Host of Euryarchaeal Virus HFTV1.</title>
        <authorList>
            <person name="Tittes C."/>
            <person name="Schwarzer S."/>
            <person name="Pfeiffer F."/>
            <person name="Dyall-Smith M."/>
            <person name="Rodriguez-Franco M."/>
            <person name="Oksanen H.M."/>
            <person name="Quax T.E.F."/>
        </authorList>
    </citation>
    <scope>NUCLEOTIDE SEQUENCE</scope>
    <source>
        <strain evidence="2">LR2-5</strain>
    </source>
</reference>
<dbReference type="Proteomes" id="UP000663064">
    <property type="component" value="Chromosome"/>
</dbReference>
<evidence type="ECO:0000313" key="2">
    <source>
        <dbReference type="EMBL" id="QOS10758.1"/>
    </source>
</evidence>
<accession>A0A871BCM4</accession>
<name>A0A871BCM4_HALGI</name>